<evidence type="ECO:0000256" key="1">
    <source>
        <dbReference type="ARBA" id="ARBA00004123"/>
    </source>
</evidence>
<dbReference type="SUPFAM" id="SSF46785">
    <property type="entry name" value="Winged helix' DNA-binding domain"/>
    <property type="match status" value="1"/>
</dbReference>
<evidence type="ECO:0000256" key="7">
    <source>
        <dbReference type="RuleBase" id="RU003894"/>
    </source>
</evidence>
<dbReference type="PRINTS" id="PR00624">
    <property type="entry name" value="HISTONEH5"/>
</dbReference>
<evidence type="ECO:0000256" key="4">
    <source>
        <dbReference type="ARBA" id="ARBA00022990"/>
    </source>
</evidence>
<feature type="domain" description="H15" evidence="9">
    <location>
        <begin position="36"/>
        <end position="112"/>
    </location>
</feature>
<sequence>MSSTTASAATTTAAAGAASPKTGKGSKPKAGKKAPSHPTYSAMIHRAVAELKDRNGSSKAAILKYLTAHYKLGDNTKKINSQLRMALKKAVTKGELKQVKGSGASGSFRLGEKKSASSAKKRHTSKKPAAKKHKSPSKAASKKPKAEKKAKSPKKTKAPKAKSAKKSPAGKAAKSKKAKKPKTSSSKTKKGAA</sequence>
<feature type="compositionally biased region" description="Basic residues" evidence="8">
    <location>
        <begin position="24"/>
        <end position="35"/>
    </location>
</feature>
<keyword evidence="6 7" id="KW-0539">Nucleus</keyword>
<dbReference type="InterPro" id="IPR005818">
    <property type="entry name" value="Histone_H1/H5_H15"/>
</dbReference>
<evidence type="ECO:0000313" key="11">
    <source>
        <dbReference type="Proteomes" id="UP001196413"/>
    </source>
</evidence>
<dbReference type="AlphaFoldDB" id="A0AAD5RAS7"/>
<dbReference type="GO" id="GO:0030261">
    <property type="term" value="P:chromosome condensation"/>
    <property type="evidence" value="ECO:0007669"/>
    <property type="project" value="TreeGrafter"/>
</dbReference>
<evidence type="ECO:0000259" key="9">
    <source>
        <dbReference type="PROSITE" id="PS51504"/>
    </source>
</evidence>
<feature type="region of interest" description="Disordered" evidence="8">
    <location>
        <begin position="1"/>
        <end position="41"/>
    </location>
</feature>
<dbReference type="InterPro" id="IPR005819">
    <property type="entry name" value="H1/H5"/>
</dbReference>
<accession>A0AAD5RAS7</accession>
<dbReference type="CDD" id="cd00073">
    <property type="entry name" value="H15"/>
    <property type="match status" value="1"/>
</dbReference>
<feature type="compositionally biased region" description="Basic residues" evidence="8">
    <location>
        <begin position="173"/>
        <end position="193"/>
    </location>
</feature>
<dbReference type="GO" id="GO:0045910">
    <property type="term" value="P:negative regulation of DNA recombination"/>
    <property type="evidence" value="ECO:0007669"/>
    <property type="project" value="TreeGrafter"/>
</dbReference>
<protein>
    <recommendedName>
        <fullName evidence="9">H15 domain-containing protein</fullName>
    </recommendedName>
</protein>
<dbReference type="Gene3D" id="1.10.10.10">
    <property type="entry name" value="Winged helix-like DNA-binding domain superfamily/Winged helix DNA-binding domain"/>
    <property type="match status" value="1"/>
</dbReference>
<evidence type="ECO:0000256" key="8">
    <source>
        <dbReference type="SAM" id="MobiDB-lite"/>
    </source>
</evidence>
<gene>
    <name evidence="10" type="ORF">KIN20_035210</name>
</gene>
<name>A0AAD5RAS7_PARTN</name>
<dbReference type="GO" id="GO:0030527">
    <property type="term" value="F:structural constituent of chromatin"/>
    <property type="evidence" value="ECO:0007669"/>
    <property type="project" value="InterPro"/>
</dbReference>
<dbReference type="GO" id="GO:0006334">
    <property type="term" value="P:nucleosome assembly"/>
    <property type="evidence" value="ECO:0007669"/>
    <property type="project" value="InterPro"/>
</dbReference>
<evidence type="ECO:0000256" key="5">
    <source>
        <dbReference type="ARBA" id="ARBA00023125"/>
    </source>
</evidence>
<dbReference type="PROSITE" id="PS51504">
    <property type="entry name" value="H15"/>
    <property type="match status" value="1"/>
</dbReference>
<comment type="caution">
    <text evidence="10">The sequence shown here is derived from an EMBL/GenBank/DDBJ whole genome shotgun (WGS) entry which is preliminary data.</text>
</comment>
<dbReference type="GO" id="GO:0031492">
    <property type="term" value="F:nucleosomal DNA binding"/>
    <property type="evidence" value="ECO:0007669"/>
    <property type="project" value="TreeGrafter"/>
</dbReference>
<evidence type="ECO:0000256" key="2">
    <source>
        <dbReference type="ARBA" id="ARBA00004286"/>
    </source>
</evidence>
<comment type="similarity">
    <text evidence="7">Belongs to the histone H1/H5 family.</text>
</comment>
<organism evidence="10 11">
    <name type="scientific">Parelaphostrongylus tenuis</name>
    <name type="common">Meningeal worm</name>
    <dbReference type="NCBI Taxonomy" id="148309"/>
    <lineage>
        <taxon>Eukaryota</taxon>
        <taxon>Metazoa</taxon>
        <taxon>Ecdysozoa</taxon>
        <taxon>Nematoda</taxon>
        <taxon>Chromadorea</taxon>
        <taxon>Rhabditida</taxon>
        <taxon>Rhabditina</taxon>
        <taxon>Rhabditomorpha</taxon>
        <taxon>Strongyloidea</taxon>
        <taxon>Metastrongylidae</taxon>
        <taxon>Parelaphostrongylus</taxon>
    </lineage>
</organism>
<keyword evidence="3 7" id="KW-0158">Chromosome</keyword>
<keyword evidence="4" id="KW-0007">Acetylation</keyword>
<keyword evidence="5 7" id="KW-0238">DNA-binding</keyword>
<dbReference type="PANTHER" id="PTHR11467">
    <property type="entry name" value="HISTONE H1"/>
    <property type="match status" value="1"/>
</dbReference>
<dbReference type="InterPro" id="IPR036390">
    <property type="entry name" value="WH_DNA-bd_sf"/>
</dbReference>
<evidence type="ECO:0000313" key="10">
    <source>
        <dbReference type="EMBL" id="KAJ1372902.1"/>
    </source>
</evidence>
<dbReference type="GO" id="GO:0005634">
    <property type="term" value="C:nucleus"/>
    <property type="evidence" value="ECO:0007669"/>
    <property type="project" value="UniProtKB-SubCell"/>
</dbReference>
<feature type="region of interest" description="Disordered" evidence="8">
    <location>
        <begin position="92"/>
        <end position="193"/>
    </location>
</feature>
<dbReference type="Pfam" id="PF00538">
    <property type="entry name" value="Linker_histone"/>
    <property type="match status" value="1"/>
</dbReference>
<dbReference type="GO" id="GO:0000786">
    <property type="term" value="C:nucleosome"/>
    <property type="evidence" value="ECO:0007669"/>
    <property type="project" value="InterPro"/>
</dbReference>
<dbReference type="PANTHER" id="PTHR11467:SF36">
    <property type="entry name" value="HISTONE 24-RELATED"/>
    <property type="match status" value="1"/>
</dbReference>
<dbReference type="FunFam" id="1.10.10.10:FF:000140">
    <property type="entry name" value="Histone H1.0"/>
    <property type="match status" value="1"/>
</dbReference>
<dbReference type="SMART" id="SM00526">
    <property type="entry name" value="H15"/>
    <property type="match status" value="1"/>
</dbReference>
<proteinExistence type="inferred from homology"/>
<evidence type="ECO:0000256" key="3">
    <source>
        <dbReference type="ARBA" id="ARBA00022454"/>
    </source>
</evidence>
<evidence type="ECO:0000256" key="6">
    <source>
        <dbReference type="ARBA" id="ARBA00023242"/>
    </source>
</evidence>
<dbReference type="EMBL" id="JAHQIW010007200">
    <property type="protein sequence ID" value="KAJ1372902.1"/>
    <property type="molecule type" value="Genomic_DNA"/>
</dbReference>
<feature type="compositionally biased region" description="Basic residues" evidence="8">
    <location>
        <begin position="119"/>
        <end position="165"/>
    </location>
</feature>
<dbReference type="GO" id="GO:0003690">
    <property type="term" value="F:double-stranded DNA binding"/>
    <property type="evidence" value="ECO:0007669"/>
    <property type="project" value="TreeGrafter"/>
</dbReference>
<dbReference type="Proteomes" id="UP001196413">
    <property type="component" value="Unassembled WGS sequence"/>
</dbReference>
<reference evidence="10" key="1">
    <citation type="submission" date="2021-06" db="EMBL/GenBank/DDBJ databases">
        <title>Parelaphostrongylus tenuis whole genome reference sequence.</title>
        <authorList>
            <person name="Garwood T.J."/>
            <person name="Larsen P.A."/>
            <person name="Fountain-Jones N.M."/>
            <person name="Garbe J.R."/>
            <person name="Macchietto M.G."/>
            <person name="Kania S.A."/>
            <person name="Gerhold R.W."/>
            <person name="Richards J.E."/>
            <person name="Wolf T.M."/>
        </authorList>
    </citation>
    <scope>NUCLEOTIDE SEQUENCE</scope>
    <source>
        <strain evidence="10">MNPRO001-30</strain>
        <tissue evidence="10">Meninges</tissue>
    </source>
</reference>
<keyword evidence="11" id="KW-1185">Reference proteome</keyword>
<feature type="compositionally biased region" description="Low complexity" evidence="8">
    <location>
        <begin position="1"/>
        <end position="23"/>
    </location>
</feature>
<dbReference type="InterPro" id="IPR036388">
    <property type="entry name" value="WH-like_DNA-bd_sf"/>
</dbReference>
<comment type="subcellular location">
    <subcellularLocation>
        <location evidence="2">Chromosome</location>
    </subcellularLocation>
    <subcellularLocation>
        <location evidence="1 7">Nucleus</location>
    </subcellularLocation>
</comment>